<comment type="caution">
    <text evidence="3">The sequence shown here is derived from an EMBL/GenBank/DDBJ whole genome shotgun (WGS) entry which is preliminary data.</text>
</comment>
<accession>A0ABS5ATA0</accession>
<dbReference type="NCBIfam" id="NF005496">
    <property type="entry name" value="PRK07110.1"/>
    <property type="match status" value="1"/>
</dbReference>
<dbReference type="EMBL" id="JAGIOO010000001">
    <property type="protein sequence ID" value="MBP2479454.1"/>
    <property type="molecule type" value="Genomic_DNA"/>
</dbReference>
<dbReference type="PROSITE" id="PS00166">
    <property type="entry name" value="ENOYL_COA_HYDRATASE"/>
    <property type="match status" value="1"/>
</dbReference>
<evidence type="ECO:0000256" key="2">
    <source>
        <dbReference type="RuleBase" id="RU003707"/>
    </source>
</evidence>
<evidence type="ECO:0000313" key="4">
    <source>
        <dbReference type="Proteomes" id="UP001519363"/>
    </source>
</evidence>
<dbReference type="InterPro" id="IPR018376">
    <property type="entry name" value="Enoyl-CoA_hyd/isom_CS"/>
</dbReference>
<protein>
    <submittedName>
        <fullName evidence="3">Polyketide biosynthesis enoyl-CoA hydratase PksI</fullName>
    </submittedName>
</protein>
<comment type="similarity">
    <text evidence="1 2">Belongs to the enoyl-CoA hydratase/isomerase family.</text>
</comment>
<dbReference type="PANTHER" id="PTHR11941:SF133">
    <property type="entry name" value="1,2-EPOXYPHENYLACETYL-COA ISOMERASE"/>
    <property type="match status" value="1"/>
</dbReference>
<reference evidence="3 4" key="1">
    <citation type="submission" date="2021-03" db="EMBL/GenBank/DDBJ databases">
        <title>Sequencing the genomes of 1000 actinobacteria strains.</title>
        <authorList>
            <person name="Klenk H.-P."/>
        </authorList>
    </citation>
    <scope>NUCLEOTIDE SEQUENCE [LARGE SCALE GENOMIC DNA]</scope>
    <source>
        <strain evidence="3 4">DSM 44580</strain>
    </source>
</reference>
<dbReference type="Proteomes" id="UP001519363">
    <property type="component" value="Unassembled WGS sequence"/>
</dbReference>
<proteinExistence type="inferred from homology"/>
<dbReference type="RefSeq" id="WP_086782846.1">
    <property type="nucleotide sequence ID" value="NZ_JAGIOO010000001.1"/>
</dbReference>
<keyword evidence="4" id="KW-1185">Reference proteome</keyword>
<dbReference type="CDD" id="cd06558">
    <property type="entry name" value="crotonase-like"/>
    <property type="match status" value="1"/>
</dbReference>
<sequence>MEFGPITVEFHAPLATVRFADREHGNTFRREWLDNLFKAVDAAAEHPETRVVLAAGLPDIFCAGATKETLVGLADGLPLEEYRRFARVLATCPLPVVAAMQGHALGGGLVLGLYADAAVLSERSYYAANFMQYGVAPYVGATYVVPARIGEALGTEMLLTARGFRGRELAQRGCGVRVVPHEQVPQTATDLALTIARAPRESLRLLKSELSQKALAASDAAMARELPAHMASRENPQVAELARAGYGVLRGLGQS</sequence>
<dbReference type="Gene3D" id="3.90.226.10">
    <property type="entry name" value="2-enoyl-CoA Hydratase, Chain A, domain 1"/>
    <property type="match status" value="1"/>
</dbReference>
<name>A0ABS5ATA0_9PSEU</name>
<evidence type="ECO:0000256" key="1">
    <source>
        <dbReference type="ARBA" id="ARBA00005254"/>
    </source>
</evidence>
<gene>
    <name evidence="3" type="ORF">JOF53_008326</name>
</gene>
<dbReference type="PANTHER" id="PTHR11941">
    <property type="entry name" value="ENOYL-COA HYDRATASE-RELATED"/>
    <property type="match status" value="1"/>
</dbReference>
<dbReference type="SUPFAM" id="SSF52096">
    <property type="entry name" value="ClpP/crotonase"/>
    <property type="match status" value="1"/>
</dbReference>
<evidence type="ECO:0000313" key="3">
    <source>
        <dbReference type="EMBL" id="MBP2479454.1"/>
    </source>
</evidence>
<dbReference type="InterPro" id="IPR001753">
    <property type="entry name" value="Enoyl-CoA_hydra/iso"/>
</dbReference>
<organism evidence="3 4">
    <name type="scientific">Crossiella equi</name>
    <dbReference type="NCBI Taxonomy" id="130796"/>
    <lineage>
        <taxon>Bacteria</taxon>
        <taxon>Bacillati</taxon>
        <taxon>Actinomycetota</taxon>
        <taxon>Actinomycetes</taxon>
        <taxon>Pseudonocardiales</taxon>
        <taxon>Pseudonocardiaceae</taxon>
        <taxon>Crossiella</taxon>
    </lineage>
</organism>
<dbReference type="InterPro" id="IPR029045">
    <property type="entry name" value="ClpP/crotonase-like_dom_sf"/>
</dbReference>
<dbReference type="Pfam" id="PF00378">
    <property type="entry name" value="ECH_1"/>
    <property type="match status" value="1"/>
</dbReference>